<dbReference type="InterPro" id="IPR001094">
    <property type="entry name" value="Flavdoxin-like"/>
</dbReference>
<accession>A0AAW7MD17</accession>
<dbReference type="Pfam" id="PF00175">
    <property type="entry name" value="NAD_binding_1"/>
    <property type="match status" value="1"/>
</dbReference>
<dbReference type="PANTHER" id="PTHR19384">
    <property type="entry name" value="NITRIC OXIDE SYNTHASE-RELATED"/>
    <property type="match status" value="1"/>
</dbReference>
<feature type="compositionally biased region" description="Polar residues" evidence="13">
    <location>
        <begin position="42"/>
        <end position="73"/>
    </location>
</feature>
<dbReference type="EMBL" id="JAUHQC010000009">
    <property type="protein sequence ID" value="MDN4533166.1"/>
    <property type="molecule type" value="Genomic_DNA"/>
</dbReference>
<dbReference type="PRINTS" id="PR00369">
    <property type="entry name" value="FLAVODOXIN"/>
</dbReference>
<dbReference type="PROSITE" id="PS50902">
    <property type="entry name" value="FLAVODOXIN_LIKE"/>
    <property type="match status" value="1"/>
</dbReference>
<organism evidence="16 18">
    <name type="scientific">Staphylococcus auricularis</name>
    <dbReference type="NCBI Taxonomy" id="29379"/>
    <lineage>
        <taxon>Bacteria</taxon>
        <taxon>Bacillati</taxon>
        <taxon>Bacillota</taxon>
        <taxon>Bacilli</taxon>
        <taxon>Bacillales</taxon>
        <taxon>Staphylococcaceae</taxon>
        <taxon>Staphylococcus</taxon>
    </lineage>
</organism>
<keyword evidence="6 12" id="KW-0274">FAD</keyword>
<feature type="binding site" evidence="12">
    <location>
        <begin position="457"/>
        <end position="459"/>
    </location>
    <ligand>
        <name>FAD</name>
        <dbReference type="ChEBI" id="CHEBI:57692"/>
    </ligand>
</feature>
<dbReference type="GO" id="GO:0005829">
    <property type="term" value="C:cytosol"/>
    <property type="evidence" value="ECO:0007669"/>
    <property type="project" value="TreeGrafter"/>
</dbReference>
<evidence type="ECO:0000259" key="14">
    <source>
        <dbReference type="PROSITE" id="PS50902"/>
    </source>
</evidence>
<dbReference type="Gene3D" id="2.40.30.10">
    <property type="entry name" value="Translation factors"/>
    <property type="match status" value="1"/>
</dbReference>
<protein>
    <recommendedName>
        <fullName evidence="1">assimilatory sulfite reductase (NADPH)</fullName>
        <ecNumber evidence="1">1.8.1.2</ecNumber>
    </recommendedName>
</protein>
<dbReference type="InterPro" id="IPR017927">
    <property type="entry name" value="FAD-bd_FR_type"/>
</dbReference>
<evidence type="ECO:0000256" key="9">
    <source>
        <dbReference type="ARBA" id="ARBA00023002"/>
    </source>
</evidence>
<evidence type="ECO:0000256" key="6">
    <source>
        <dbReference type="ARBA" id="ARBA00022827"/>
    </source>
</evidence>
<dbReference type="GO" id="GO:0019344">
    <property type="term" value="P:cysteine biosynthetic process"/>
    <property type="evidence" value="ECO:0007669"/>
    <property type="project" value="UniProtKB-KW"/>
</dbReference>
<dbReference type="Proteomes" id="UP001171687">
    <property type="component" value="Unassembled WGS sequence"/>
</dbReference>
<dbReference type="InterPro" id="IPR039261">
    <property type="entry name" value="FNR_nucleotide-bd"/>
</dbReference>
<feature type="compositionally biased region" description="Low complexity" evidence="13">
    <location>
        <begin position="74"/>
        <end position="88"/>
    </location>
</feature>
<keyword evidence="8" id="KW-0249">Electron transport</keyword>
<dbReference type="GeneID" id="64981136"/>
<comment type="caution">
    <text evidence="16">The sequence shown here is derived from an EMBL/GenBank/DDBJ whole genome shotgun (WGS) entry which is preliminary data.</text>
</comment>
<proteinExistence type="predicted"/>
<dbReference type="CDD" id="cd06199">
    <property type="entry name" value="SiR"/>
    <property type="match status" value="1"/>
</dbReference>
<feature type="binding site" evidence="12">
    <location>
        <begin position="183"/>
        <end position="192"/>
    </location>
    <ligand>
        <name>FMN</name>
        <dbReference type="ChEBI" id="CHEBI:58210"/>
    </ligand>
</feature>
<feature type="domain" description="FAD-binding FR-type" evidence="15">
    <location>
        <begin position="283"/>
        <end position="501"/>
    </location>
</feature>
<sequence>MEPNTNYSPLDETQRKLLDELINTLTPEQQYWVSGYLMGQSQRAQNEATASPESEDQPVSNDISASTSDVATQEETSSSESESVSASDAEPLDVTILFGTETGNAEFVAEQFYDKLKAENFNVSLYDMDDFKPADLAEQQYVFVICSTQGVGEPPINALDLYEYLHSDDAPSLEGVNFSVLALGDQDFANFCQAGKDFDHIIGELGAHRMKARVDCDFDYEETANQWMTEVLELLTQIQNDASSSSKTIDSTAEEVTLDFEDEADTTITESNTTTPSEYYTKANPFQAKVLTNFNLCGSQAEKEVRHIELEIEDNDNTYEPGDILGVIPENDPVLVANIIQTLGWDAQADTEISDANDTTVNVKDALTHHFEITKLNPNLVETAATLFGNDTLTAKVADQDWLNDYIEGRDFLDLVTDFPPRTLEPKQLTDLLRKLPPREYSIASSNKLNTDEVHITVSTVRYQAHGRDRKGVCSVQLAERTEPGDTLPIYFRKNKNFKFPFDASTPVIMVGAGTGIAPFRAYLQECMHVGYSGDNWLIFGNQYRNHDYLYQEEIEDMQDQGFLNRLDLAFSRDSEHKVYVQDRLLENSETVYDWLTNGACFFVCGDKEKMAQGVSEALHQILVKEGDLSDEEADHYLKKMLKERRYQRDVY</sequence>
<evidence type="ECO:0000256" key="8">
    <source>
        <dbReference type="ARBA" id="ARBA00022982"/>
    </source>
</evidence>
<dbReference type="Pfam" id="PF00258">
    <property type="entry name" value="Flavodoxin_1"/>
    <property type="match status" value="1"/>
</dbReference>
<dbReference type="AlphaFoldDB" id="A0AAW7MD17"/>
<feature type="domain" description="Flavodoxin-like" evidence="14">
    <location>
        <begin position="94"/>
        <end position="232"/>
    </location>
</feature>
<dbReference type="InterPro" id="IPR003097">
    <property type="entry name" value="CysJ-like_FAD-binding"/>
</dbReference>
<dbReference type="InterPro" id="IPR017938">
    <property type="entry name" value="Riboflavin_synthase-like_b-brl"/>
</dbReference>
<dbReference type="Gene3D" id="1.20.990.10">
    <property type="entry name" value="NADPH-cytochrome p450 Reductase, Chain A, domain 3"/>
    <property type="match status" value="1"/>
</dbReference>
<dbReference type="PANTHER" id="PTHR19384:SF128">
    <property type="entry name" value="NADPH OXIDOREDUCTASE A"/>
    <property type="match status" value="1"/>
</dbReference>
<evidence type="ECO:0000259" key="15">
    <source>
        <dbReference type="PROSITE" id="PS51384"/>
    </source>
</evidence>
<evidence type="ECO:0000256" key="2">
    <source>
        <dbReference type="ARBA" id="ARBA00022448"/>
    </source>
</evidence>
<keyword evidence="2" id="KW-0813">Transport</keyword>
<evidence type="ECO:0000256" key="5">
    <source>
        <dbReference type="ARBA" id="ARBA00022643"/>
    </source>
</evidence>
<keyword evidence="9" id="KW-0560">Oxidoreductase</keyword>
<dbReference type="InterPro" id="IPR029039">
    <property type="entry name" value="Flavoprotein-like_sf"/>
</dbReference>
<evidence type="ECO:0000256" key="7">
    <source>
        <dbReference type="ARBA" id="ARBA00022857"/>
    </source>
</evidence>
<evidence type="ECO:0000256" key="3">
    <source>
        <dbReference type="ARBA" id="ARBA00022605"/>
    </source>
</evidence>
<dbReference type="RefSeq" id="WP_059107062.1">
    <property type="nucleotide sequence ID" value="NZ_AP024589.1"/>
</dbReference>
<dbReference type="SUPFAM" id="SSF63380">
    <property type="entry name" value="Riboflavin synthase domain-like"/>
    <property type="match status" value="1"/>
</dbReference>
<keyword evidence="10" id="KW-0198">Cysteine biosynthesis</keyword>
<keyword evidence="5 12" id="KW-0288">FMN</keyword>
<feature type="binding site" evidence="12">
    <location>
        <begin position="578"/>
        <end position="582"/>
    </location>
    <ligand>
        <name>NADP(+)</name>
        <dbReference type="ChEBI" id="CHEBI:58349"/>
    </ligand>
</feature>
<dbReference type="InterPro" id="IPR001709">
    <property type="entry name" value="Flavoprot_Pyr_Nucl_cyt_Rdtase"/>
</dbReference>
<feature type="binding site" evidence="12">
    <location>
        <position position="374"/>
    </location>
    <ligand>
        <name>FAD</name>
        <dbReference type="ChEBI" id="CHEBI:57692"/>
    </ligand>
</feature>
<evidence type="ECO:0000256" key="13">
    <source>
        <dbReference type="SAM" id="MobiDB-lite"/>
    </source>
</evidence>
<evidence type="ECO:0000313" key="17">
    <source>
        <dbReference type="EMBL" id="MDN4533332.1"/>
    </source>
</evidence>
<dbReference type="GO" id="GO:0010181">
    <property type="term" value="F:FMN binding"/>
    <property type="evidence" value="ECO:0007669"/>
    <property type="project" value="InterPro"/>
</dbReference>
<evidence type="ECO:0000313" key="16">
    <source>
        <dbReference type="EMBL" id="MDN4533166.1"/>
    </source>
</evidence>
<dbReference type="GO" id="GO:0050660">
    <property type="term" value="F:flavin adenine dinucleotide binding"/>
    <property type="evidence" value="ECO:0007669"/>
    <property type="project" value="InterPro"/>
</dbReference>
<dbReference type="EMBL" id="JAUHQC010000010">
    <property type="protein sequence ID" value="MDN4533332.1"/>
    <property type="molecule type" value="Genomic_DNA"/>
</dbReference>
<dbReference type="PROSITE" id="PS51384">
    <property type="entry name" value="FAD_FR"/>
    <property type="match status" value="1"/>
</dbReference>
<keyword evidence="3" id="KW-0028">Amino-acid biosynthesis</keyword>
<dbReference type="GO" id="GO:0016651">
    <property type="term" value="F:oxidoreductase activity, acting on NAD(P)H"/>
    <property type="evidence" value="ECO:0007669"/>
    <property type="project" value="UniProtKB-ARBA"/>
</dbReference>
<dbReference type="Gene3D" id="3.40.50.360">
    <property type="match status" value="1"/>
</dbReference>
<reference evidence="16" key="1">
    <citation type="submission" date="2023-07" db="EMBL/GenBank/DDBJ databases">
        <title>Evaluation of the beneficial properties of pineapple isolates.</title>
        <authorList>
            <person name="Adefiranye O."/>
        </authorList>
    </citation>
    <scope>NUCLEOTIDE SEQUENCE</scope>
    <source>
        <strain evidence="16">PAPLE_T1</strain>
    </source>
</reference>
<dbReference type="GO" id="GO:0004783">
    <property type="term" value="F:sulfite reductase (NADPH) activity"/>
    <property type="evidence" value="ECO:0007669"/>
    <property type="project" value="UniProtKB-EC"/>
</dbReference>
<feature type="binding site" evidence="12">
    <location>
        <begin position="572"/>
        <end position="573"/>
    </location>
    <ligand>
        <name>NADP(+)</name>
        <dbReference type="ChEBI" id="CHEBI:58349"/>
    </ligand>
</feature>
<name>A0AAW7MD17_9STAP</name>
<dbReference type="PRINTS" id="PR00371">
    <property type="entry name" value="FPNCR"/>
</dbReference>
<dbReference type="InterPro" id="IPR023173">
    <property type="entry name" value="NADPH_Cyt_P450_Rdtase_alpha"/>
</dbReference>
<evidence type="ECO:0000256" key="11">
    <source>
        <dbReference type="ARBA" id="ARBA00052219"/>
    </source>
</evidence>
<dbReference type="SUPFAM" id="SSF52218">
    <property type="entry name" value="Flavoproteins"/>
    <property type="match status" value="1"/>
</dbReference>
<evidence type="ECO:0000256" key="1">
    <source>
        <dbReference type="ARBA" id="ARBA00012604"/>
    </source>
</evidence>
<evidence type="ECO:0000313" key="18">
    <source>
        <dbReference type="Proteomes" id="UP001171687"/>
    </source>
</evidence>
<comment type="cofactor">
    <cofactor evidence="12">
        <name>FAD</name>
        <dbReference type="ChEBI" id="CHEBI:57692"/>
    </cofactor>
    <text evidence="12">Binds 1 FAD per subunit.</text>
</comment>
<feature type="binding site" evidence="12">
    <location>
        <position position="463"/>
    </location>
    <ligand>
        <name>FAD</name>
        <dbReference type="ChEBI" id="CHEBI:57692"/>
    </ligand>
</feature>
<evidence type="ECO:0000256" key="4">
    <source>
        <dbReference type="ARBA" id="ARBA00022630"/>
    </source>
</evidence>
<dbReference type="FunFam" id="3.40.50.80:FF:000001">
    <property type="entry name" value="NADPH--cytochrome P450 reductase 1"/>
    <property type="match status" value="1"/>
</dbReference>
<keyword evidence="7 12" id="KW-0521">NADP</keyword>
<dbReference type="Pfam" id="PF00667">
    <property type="entry name" value="FAD_binding_1"/>
    <property type="match status" value="1"/>
</dbReference>
<dbReference type="InterPro" id="IPR010199">
    <property type="entry name" value="CysJ"/>
</dbReference>
<feature type="region of interest" description="Disordered" evidence="13">
    <location>
        <begin position="42"/>
        <end position="88"/>
    </location>
</feature>
<dbReference type="EC" id="1.8.1.2" evidence="1"/>
<keyword evidence="4" id="KW-0285">Flavoprotein</keyword>
<feature type="binding site" evidence="12">
    <location>
        <begin position="439"/>
        <end position="442"/>
    </location>
    <ligand>
        <name>FAD</name>
        <dbReference type="ChEBI" id="CHEBI:57692"/>
    </ligand>
</feature>
<feature type="binding site" evidence="12">
    <location>
        <begin position="472"/>
        <end position="475"/>
    </location>
    <ligand>
        <name>FAD</name>
        <dbReference type="ChEBI" id="CHEBI:57692"/>
    </ligand>
</feature>
<dbReference type="Gene3D" id="3.40.50.80">
    <property type="entry name" value="Nucleotide-binding domain of ferredoxin-NADP reductase (FNR) module"/>
    <property type="match status" value="1"/>
</dbReference>
<comment type="cofactor">
    <cofactor evidence="12">
        <name>FMN</name>
        <dbReference type="ChEBI" id="CHEBI:58210"/>
    </cofactor>
    <text evidence="12">Binds 1 FMN per subunit.</text>
</comment>
<gene>
    <name evidence="16" type="ORF">QYH67_06205</name>
    <name evidence="17" type="ORF">QYH67_07115</name>
</gene>
<feature type="binding site" evidence="12">
    <location>
        <position position="652"/>
    </location>
    <ligand>
        <name>FAD</name>
        <dbReference type="ChEBI" id="CHEBI:57692"/>
    </ligand>
</feature>
<dbReference type="InterPro" id="IPR008254">
    <property type="entry name" value="Flavodoxin/NO_synth"/>
</dbReference>
<dbReference type="SUPFAM" id="SSF52343">
    <property type="entry name" value="Ferredoxin reductase-like, C-terminal NADP-linked domain"/>
    <property type="match status" value="1"/>
</dbReference>
<dbReference type="PIRSF" id="PIRSF000207">
    <property type="entry name" value="SiR-FP_CysJ"/>
    <property type="match status" value="1"/>
</dbReference>
<dbReference type="InterPro" id="IPR001433">
    <property type="entry name" value="OxRdtase_FAD/NAD-bd"/>
</dbReference>
<comment type="catalytic activity">
    <reaction evidence="11">
        <text>hydrogen sulfide + 3 NADP(+) + 3 H2O = sulfite + 3 NADPH + 4 H(+)</text>
        <dbReference type="Rhea" id="RHEA:13801"/>
        <dbReference type="ChEBI" id="CHEBI:15377"/>
        <dbReference type="ChEBI" id="CHEBI:15378"/>
        <dbReference type="ChEBI" id="CHEBI:17359"/>
        <dbReference type="ChEBI" id="CHEBI:29919"/>
        <dbReference type="ChEBI" id="CHEBI:57783"/>
        <dbReference type="ChEBI" id="CHEBI:58349"/>
        <dbReference type="EC" id="1.8.1.2"/>
    </reaction>
</comment>
<evidence type="ECO:0000256" key="10">
    <source>
        <dbReference type="ARBA" id="ARBA00023192"/>
    </source>
</evidence>
<evidence type="ECO:0000256" key="12">
    <source>
        <dbReference type="PIRSR" id="PIRSR000207-1"/>
    </source>
</evidence>
<feature type="binding site" evidence="12">
    <location>
        <begin position="147"/>
        <end position="150"/>
    </location>
    <ligand>
        <name>FMN</name>
        <dbReference type="ChEBI" id="CHEBI:58210"/>
    </ligand>
</feature>